<dbReference type="AlphaFoldDB" id="A0AAN8JTN4"/>
<gene>
    <name evidence="3" type="ORF">SNE40_010551</name>
</gene>
<dbReference type="InterPro" id="IPR004038">
    <property type="entry name" value="Ribosomal_eL8/eL30/eS12/Gad45"/>
</dbReference>
<evidence type="ECO:0000313" key="4">
    <source>
        <dbReference type="Proteomes" id="UP001347796"/>
    </source>
</evidence>
<feature type="compositionally biased region" description="Low complexity" evidence="1">
    <location>
        <begin position="535"/>
        <end position="551"/>
    </location>
</feature>
<dbReference type="Pfam" id="PF01248">
    <property type="entry name" value="Ribosomal_L7Ae"/>
    <property type="match status" value="1"/>
</dbReference>
<organism evidence="3 4">
    <name type="scientific">Patella caerulea</name>
    <name type="common">Rayed Mediterranean limpet</name>
    <dbReference type="NCBI Taxonomy" id="87958"/>
    <lineage>
        <taxon>Eukaryota</taxon>
        <taxon>Metazoa</taxon>
        <taxon>Spiralia</taxon>
        <taxon>Lophotrochozoa</taxon>
        <taxon>Mollusca</taxon>
        <taxon>Gastropoda</taxon>
        <taxon>Patellogastropoda</taxon>
        <taxon>Patelloidea</taxon>
        <taxon>Patellidae</taxon>
        <taxon>Patella</taxon>
    </lineage>
</organism>
<evidence type="ECO:0000313" key="3">
    <source>
        <dbReference type="EMBL" id="KAK6182992.1"/>
    </source>
</evidence>
<comment type="caution">
    <text evidence="3">The sequence shown here is derived from an EMBL/GenBank/DDBJ whole genome shotgun (WGS) entry which is preliminary data.</text>
</comment>
<feature type="domain" description="Ribosomal protein eL8/eL30/eS12/Gadd45" evidence="2">
    <location>
        <begin position="606"/>
        <end position="702"/>
    </location>
</feature>
<feature type="region of interest" description="Disordered" evidence="1">
    <location>
        <begin position="325"/>
        <end position="348"/>
    </location>
</feature>
<sequence>MDHLKYPFTPMSYAGIPTYVKHKNIATPVVNNNFTRPVVAGLLPVPQPWNDTRTYNGFQQRGNNVGRVSEQTGSAPSSSLKRETDIKIPVVKIKMKDSQCQTDFPKEIADLHLKELPNTLFLPEKNVKKEGSKKKNSANSDGGLNCQQDHSMHKNVISSGTHPLSQPTKDPLKEIVSYSMMAQKPTIPKLENKITNEGNLSSDGDGKSTENVGTTKKKRKRNRKKKKQNTAGTNEEVIDSIDSVEVNIHLEDEFEFPDLSGKKRTSLNRSNPHIINTSHKLEQAISDTCTTETQSGIVNSEKENLVEVENVDFDPQNGNLLAFKQAGETKSARKRRKRQDQANKAAKDEMAEITIEQQMLQELGLKSKQDQPSVKEVVPPVPAKGKSNKNNRKSNQPIALDFAAMIDALEQRRDDAETTKNAPKKPAIRKKVKPAEIEPPRRPHNPLDSTCPTVKRGKEREFPKPKKPSPLKKVILKEREQKKKLRLLDEDPEVASGGSQVCVGVVNTESDLSQDGEERTKGSASAELSPISQTSPFSMSPLSPSASPLHSGFNSPIAKDSSNPALLKIHSRRYREYCTQILDKDIDNCCLQFLQNLVRYQDKQYHKDPKKAKAKRRIVLGLREVTKHLKLMKIKCVIISPNLEKIQSKGGLDDALNNILNMCTEQEVPYVFALGRRALGRACAKLVPVSVVGVFNYEGSEKQFWRLIELTQKATDSYKEMVSVVEKDLQENPNNRVGPTNVPTLFAHMGHSRTPSGCSAISFTSSILSEPISENYPYSEPETDSKGFEVSKTGRGALKGIKSSVINEKSAAIYELDAGNEADTEDFAEACEPTNTPKYANSFKKDEEDPEDDPDNIEELPHIDSIHYGSYDLSVEILSQHSSRTIENSEAMSTHSSKTLRDGSPTLLLDKYTERHNPTPHKIIDKDRIQSWVEATQSCTEETHVEGSADETTTHLVDGEIDQCDNSEKEDAGNS</sequence>
<feature type="compositionally biased region" description="Basic residues" evidence="1">
    <location>
        <begin position="422"/>
        <end position="432"/>
    </location>
</feature>
<feature type="region of interest" description="Disordered" evidence="1">
    <location>
        <begin position="510"/>
        <end position="557"/>
    </location>
</feature>
<feature type="region of interest" description="Disordered" evidence="1">
    <location>
        <begin position="124"/>
        <end position="149"/>
    </location>
</feature>
<feature type="compositionally biased region" description="Basic residues" evidence="1">
    <location>
        <begin position="215"/>
        <end position="228"/>
    </location>
</feature>
<dbReference type="EMBL" id="JAZGQO010000007">
    <property type="protein sequence ID" value="KAK6182992.1"/>
    <property type="molecule type" value="Genomic_DNA"/>
</dbReference>
<feature type="region of interest" description="Disordered" evidence="1">
    <location>
        <begin position="58"/>
        <end position="82"/>
    </location>
</feature>
<dbReference type="GO" id="GO:0035368">
    <property type="term" value="F:selenocysteine insertion sequence binding"/>
    <property type="evidence" value="ECO:0007669"/>
    <property type="project" value="InterPro"/>
</dbReference>
<feature type="region of interest" description="Disordered" evidence="1">
    <location>
        <begin position="365"/>
        <end position="398"/>
    </location>
</feature>
<feature type="region of interest" description="Disordered" evidence="1">
    <location>
        <begin position="187"/>
        <end position="235"/>
    </location>
</feature>
<feature type="compositionally biased region" description="Polar residues" evidence="1">
    <location>
        <begin position="69"/>
        <end position="79"/>
    </location>
</feature>
<dbReference type="SUPFAM" id="SSF55315">
    <property type="entry name" value="L30e-like"/>
    <property type="match status" value="1"/>
</dbReference>
<feature type="region of interest" description="Disordered" evidence="1">
    <location>
        <begin position="939"/>
        <end position="975"/>
    </location>
</feature>
<dbReference type="InterPro" id="IPR040051">
    <property type="entry name" value="SECISBP2"/>
</dbReference>
<dbReference type="GO" id="GO:0043021">
    <property type="term" value="F:ribonucleoprotein complex binding"/>
    <property type="evidence" value="ECO:0007669"/>
    <property type="project" value="TreeGrafter"/>
</dbReference>
<dbReference type="Gene3D" id="3.30.1330.30">
    <property type="match status" value="1"/>
</dbReference>
<evidence type="ECO:0000259" key="2">
    <source>
        <dbReference type="Pfam" id="PF01248"/>
    </source>
</evidence>
<dbReference type="GO" id="GO:1990904">
    <property type="term" value="C:ribonucleoprotein complex"/>
    <property type="evidence" value="ECO:0007669"/>
    <property type="project" value="TreeGrafter"/>
</dbReference>
<feature type="compositionally biased region" description="Basic and acidic residues" evidence="1">
    <location>
        <begin position="966"/>
        <end position="975"/>
    </location>
</feature>
<evidence type="ECO:0000256" key="1">
    <source>
        <dbReference type="SAM" id="MobiDB-lite"/>
    </source>
</evidence>
<dbReference type="GO" id="GO:0003730">
    <property type="term" value="F:mRNA 3'-UTR binding"/>
    <property type="evidence" value="ECO:0007669"/>
    <property type="project" value="TreeGrafter"/>
</dbReference>
<keyword evidence="4" id="KW-1185">Reference proteome</keyword>
<feature type="compositionally biased region" description="Acidic residues" evidence="1">
    <location>
        <begin position="848"/>
        <end position="857"/>
    </location>
</feature>
<dbReference type="PANTHER" id="PTHR13284">
    <property type="entry name" value="GH01354P"/>
    <property type="match status" value="1"/>
</dbReference>
<dbReference type="GO" id="GO:0005739">
    <property type="term" value="C:mitochondrion"/>
    <property type="evidence" value="ECO:0007669"/>
    <property type="project" value="TreeGrafter"/>
</dbReference>
<protein>
    <recommendedName>
        <fullName evidence="2">Ribosomal protein eL8/eL30/eS12/Gadd45 domain-containing protein</fullName>
    </recommendedName>
</protein>
<proteinExistence type="predicted"/>
<dbReference type="PANTHER" id="PTHR13284:SF4">
    <property type="entry name" value="C2H2-TYPE DOMAIN-CONTAINING PROTEIN"/>
    <property type="match status" value="1"/>
</dbReference>
<dbReference type="FunFam" id="3.30.1330.30:FF:000004">
    <property type="entry name" value="selenocysteine insertion sequence-binding protein 2"/>
    <property type="match status" value="1"/>
</dbReference>
<dbReference type="InterPro" id="IPR029064">
    <property type="entry name" value="Ribosomal_eL30-like_sf"/>
</dbReference>
<feature type="compositionally biased region" description="Basic and acidic residues" evidence="1">
    <location>
        <begin position="339"/>
        <end position="348"/>
    </location>
</feature>
<feature type="region of interest" description="Disordered" evidence="1">
    <location>
        <begin position="413"/>
        <end position="476"/>
    </location>
</feature>
<reference evidence="3 4" key="1">
    <citation type="submission" date="2024-01" db="EMBL/GenBank/DDBJ databases">
        <title>The genome of the rayed Mediterranean limpet Patella caerulea (Linnaeus, 1758).</title>
        <authorList>
            <person name="Anh-Thu Weber A."/>
            <person name="Halstead-Nussloch G."/>
        </authorList>
    </citation>
    <scope>NUCLEOTIDE SEQUENCE [LARGE SCALE GENOMIC DNA]</scope>
    <source>
        <strain evidence="3">AATW-2023a</strain>
        <tissue evidence="3">Whole specimen</tissue>
    </source>
</reference>
<name>A0AAN8JTN4_PATCE</name>
<dbReference type="Proteomes" id="UP001347796">
    <property type="component" value="Unassembled WGS sequence"/>
</dbReference>
<feature type="compositionally biased region" description="Polar residues" evidence="1">
    <location>
        <begin position="193"/>
        <end position="202"/>
    </location>
</feature>
<dbReference type="GO" id="GO:0001514">
    <property type="term" value="P:selenocysteine incorporation"/>
    <property type="evidence" value="ECO:0007669"/>
    <property type="project" value="UniProtKB-ARBA"/>
</dbReference>
<accession>A0AAN8JTN4</accession>
<feature type="region of interest" description="Disordered" evidence="1">
    <location>
        <begin position="832"/>
        <end position="857"/>
    </location>
</feature>